<evidence type="ECO:0000259" key="2">
    <source>
        <dbReference type="Pfam" id="PF13568"/>
    </source>
</evidence>
<keyword evidence="1" id="KW-0732">Signal</keyword>
<feature type="domain" description="Outer membrane protein beta-barrel" evidence="2">
    <location>
        <begin position="22"/>
        <end position="136"/>
    </location>
</feature>
<evidence type="ECO:0000313" key="3">
    <source>
        <dbReference type="EMBL" id="MFD2569221.1"/>
    </source>
</evidence>
<dbReference type="SUPFAM" id="SSF56925">
    <property type="entry name" value="OMPA-like"/>
    <property type="match status" value="1"/>
</dbReference>
<keyword evidence="4" id="KW-1185">Reference proteome</keyword>
<organism evidence="3 4">
    <name type="scientific">Spirosoma soli</name>
    <dbReference type="NCBI Taxonomy" id="1770529"/>
    <lineage>
        <taxon>Bacteria</taxon>
        <taxon>Pseudomonadati</taxon>
        <taxon>Bacteroidota</taxon>
        <taxon>Cytophagia</taxon>
        <taxon>Cytophagales</taxon>
        <taxon>Cytophagaceae</taxon>
        <taxon>Spirosoma</taxon>
    </lineage>
</organism>
<dbReference type="InterPro" id="IPR011250">
    <property type="entry name" value="OMP/PagP_B-barrel"/>
</dbReference>
<protein>
    <submittedName>
        <fullName evidence="3">Outer membrane beta-barrel protein</fullName>
    </submittedName>
</protein>
<dbReference type="Gene3D" id="2.40.160.20">
    <property type="match status" value="1"/>
</dbReference>
<evidence type="ECO:0000256" key="1">
    <source>
        <dbReference type="SAM" id="SignalP"/>
    </source>
</evidence>
<evidence type="ECO:0000313" key="4">
    <source>
        <dbReference type="Proteomes" id="UP001597469"/>
    </source>
</evidence>
<reference evidence="4" key="1">
    <citation type="journal article" date="2019" name="Int. J. Syst. Evol. Microbiol.">
        <title>The Global Catalogue of Microorganisms (GCM) 10K type strain sequencing project: providing services to taxonomists for standard genome sequencing and annotation.</title>
        <authorList>
            <consortium name="The Broad Institute Genomics Platform"/>
            <consortium name="The Broad Institute Genome Sequencing Center for Infectious Disease"/>
            <person name="Wu L."/>
            <person name="Ma J."/>
        </authorList>
    </citation>
    <scope>NUCLEOTIDE SEQUENCE [LARGE SCALE GENOMIC DNA]</scope>
    <source>
        <strain evidence="4">KCTC 42805</strain>
    </source>
</reference>
<dbReference type="EMBL" id="JBHULN010000001">
    <property type="protein sequence ID" value="MFD2569221.1"/>
    <property type="molecule type" value="Genomic_DNA"/>
</dbReference>
<accession>A0ABW5LY82</accession>
<feature type="chain" id="PRO_5045772963" evidence="1">
    <location>
        <begin position="22"/>
        <end position="218"/>
    </location>
</feature>
<dbReference type="Proteomes" id="UP001597469">
    <property type="component" value="Unassembled WGS sequence"/>
</dbReference>
<comment type="caution">
    <text evidence="3">The sequence shown here is derived from an EMBL/GenBank/DDBJ whole genome shotgun (WGS) entry which is preliminary data.</text>
</comment>
<dbReference type="InterPro" id="IPR025665">
    <property type="entry name" value="Beta-barrel_OMP_2"/>
</dbReference>
<dbReference type="RefSeq" id="WP_381517914.1">
    <property type="nucleotide sequence ID" value="NZ_JBHULN010000001.1"/>
</dbReference>
<feature type="signal peptide" evidence="1">
    <location>
        <begin position="1"/>
        <end position="21"/>
    </location>
</feature>
<sequence>MKILLCSVLSIISLFSLQAHAQRRFSISVTGAPAYSYTDFTGTVLIPGTNGQFVPTTLTSESAFFGVSVGAMASYRFSREWSLSTGLWYDRLTQTKPDPSPVSADAKIIMSSLKIPVLFNYKPFTTRLAPYFTVGGLINQAQPTRLINVLAPNTDESILFASSATYRAVLGAGVTYRINNHFSVIVQPMLLYRFRPNRTYERFVSYQLNGQTQLVYTF</sequence>
<dbReference type="Pfam" id="PF13568">
    <property type="entry name" value="OMP_b-brl_2"/>
    <property type="match status" value="1"/>
</dbReference>
<proteinExistence type="predicted"/>
<gene>
    <name evidence="3" type="ORF">ACFSUS_01165</name>
</gene>
<name>A0ABW5LY82_9BACT</name>